<dbReference type="AlphaFoldDB" id="A0A4D6HD09"/>
<dbReference type="STRING" id="1457250.GCA_000755225_00037"/>
<feature type="region of interest" description="Disordered" evidence="1">
    <location>
        <begin position="43"/>
        <end position="64"/>
    </location>
</feature>
<reference evidence="3 4" key="1">
    <citation type="journal article" date="2019" name="Nat. Commun.">
        <title>A new type of DNA phosphorothioation-based antiviral system in archaea.</title>
        <authorList>
            <person name="Xiong L."/>
            <person name="Liu S."/>
            <person name="Chen S."/>
            <person name="Xiao Y."/>
            <person name="Zhu B."/>
            <person name="Gao Y."/>
            <person name="Zhang Y."/>
            <person name="Chen B."/>
            <person name="Luo J."/>
            <person name="Deng Z."/>
            <person name="Chen X."/>
            <person name="Wang L."/>
            <person name="Chen S."/>
        </authorList>
    </citation>
    <scope>NUCLEOTIDE SEQUENCE [LARGE SCALE GENOMIC DNA]</scope>
    <source>
        <strain evidence="3 4">CBA1105</strain>
    </source>
</reference>
<sequence length="177" mass="18416">MGATALGLLLLVAPSAGRLGPLALVGVLLCALAVGAYALTDRLSTSRERPTPSRSDGGVDARVPGTKFDRELAAIPGYSQRGADDRDAVRDRLRELAVAHLVRETGASTAAAHDRLDAGTWTDDPAAAALFTDADPPVRSQVRALLGGKSAFHRRVDRVVAVLVEEADATPGEVADD</sequence>
<proteinExistence type="predicted"/>
<dbReference type="GeneID" id="39847644"/>
<evidence type="ECO:0000313" key="3">
    <source>
        <dbReference type="EMBL" id="QCC51048.1"/>
    </source>
</evidence>
<dbReference type="OrthoDB" id="241451at2157"/>
<gene>
    <name evidence="3" type="ORF">DV733_07225</name>
</gene>
<keyword evidence="2" id="KW-0472">Membrane</keyword>
<evidence type="ECO:0000256" key="2">
    <source>
        <dbReference type="SAM" id="Phobius"/>
    </source>
</evidence>
<keyword evidence="2" id="KW-0812">Transmembrane</keyword>
<dbReference type="InterPro" id="IPR055693">
    <property type="entry name" value="DUF7269"/>
</dbReference>
<dbReference type="KEGG" id="hsn:DV733_07225"/>
<dbReference type="Proteomes" id="UP000296706">
    <property type="component" value="Chromosome"/>
</dbReference>
<evidence type="ECO:0000313" key="4">
    <source>
        <dbReference type="Proteomes" id="UP000296706"/>
    </source>
</evidence>
<dbReference type="EMBL" id="CP031310">
    <property type="protein sequence ID" value="QCC51048.1"/>
    <property type="molecule type" value="Genomic_DNA"/>
</dbReference>
<organism evidence="3 4">
    <name type="scientific">Halapricum salinum</name>
    <dbReference type="NCBI Taxonomy" id="1457250"/>
    <lineage>
        <taxon>Archaea</taxon>
        <taxon>Methanobacteriati</taxon>
        <taxon>Methanobacteriota</taxon>
        <taxon>Stenosarchaea group</taxon>
        <taxon>Halobacteria</taxon>
        <taxon>Halobacteriales</taxon>
        <taxon>Haloarculaceae</taxon>
        <taxon>Halapricum</taxon>
    </lineage>
</organism>
<keyword evidence="4" id="KW-1185">Reference proteome</keyword>
<feature type="transmembrane region" description="Helical" evidence="2">
    <location>
        <begin position="20"/>
        <end position="39"/>
    </location>
</feature>
<dbReference type="RefSeq" id="WP_049995401.1">
    <property type="nucleotide sequence ID" value="NZ_CP031310.1"/>
</dbReference>
<accession>A0A4D6HD09</accession>
<keyword evidence="2" id="KW-1133">Transmembrane helix</keyword>
<protein>
    <submittedName>
        <fullName evidence="3">Uncharacterized protein</fullName>
    </submittedName>
</protein>
<dbReference type="Pfam" id="PF23933">
    <property type="entry name" value="DUF7269"/>
    <property type="match status" value="1"/>
</dbReference>
<name>A0A4D6HD09_9EURY</name>
<evidence type="ECO:0000256" key="1">
    <source>
        <dbReference type="SAM" id="MobiDB-lite"/>
    </source>
</evidence>